<gene>
    <name evidence="4" type="ORF">FV141_01110</name>
</gene>
<evidence type="ECO:0000313" key="4">
    <source>
        <dbReference type="EMBL" id="QEH92291.1"/>
    </source>
</evidence>
<reference evidence="4 5" key="1">
    <citation type="submission" date="2019-08" db="EMBL/GenBank/DDBJ databases">
        <title>Dermacoccus abyssi strain HZAU 226, whole genome Nanopore sequencing project.</title>
        <authorList>
            <person name="Guo A."/>
            <person name="Zhang X."/>
            <person name="Ruan Y."/>
            <person name="Liu W."/>
            <person name="Chen Q."/>
            <person name="Gu L."/>
        </authorList>
    </citation>
    <scope>NUCLEOTIDE SEQUENCE [LARGE SCALE GENOMIC DNA]</scope>
    <source>
        <strain evidence="4 5">HZAU 226</strain>
    </source>
</reference>
<evidence type="ECO:0000256" key="2">
    <source>
        <dbReference type="SAM" id="Phobius"/>
    </source>
</evidence>
<dbReference type="EMBL" id="CP043031">
    <property type="protein sequence ID" value="QEH92291.1"/>
    <property type="molecule type" value="Genomic_DNA"/>
</dbReference>
<accession>A0ABX5Z5T0</accession>
<keyword evidence="2" id="KW-1133">Transmembrane helix</keyword>
<keyword evidence="2" id="KW-0812">Transmembrane</keyword>
<feature type="region of interest" description="Disordered" evidence="1">
    <location>
        <begin position="238"/>
        <end position="290"/>
    </location>
</feature>
<dbReference type="GO" id="GO:0008237">
    <property type="term" value="F:metallopeptidase activity"/>
    <property type="evidence" value="ECO:0007669"/>
    <property type="project" value="UniProtKB-KW"/>
</dbReference>
<evidence type="ECO:0000256" key="1">
    <source>
        <dbReference type="SAM" id="MobiDB-lite"/>
    </source>
</evidence>
<keyword evidence="4" id="KW-0670">Pyruvate</keyword>
<keyword evidence="4" id="KW-0378">Hydrolase</keyword>
<feature type="transmembrane region" description="Helical" evidence="2">
    <location>
        <begin position="189"/>
        <end position="207"/>
    </location>
</feature>
<protein>
    <submittedName>
        <fullName evidence="4">CPBP family intramembrane metalloprotease</fullName>
    </submittedName>
</protein>
<feature type="compositionally biased region" description="Low complexity" evidence="1">
    <location>
        <begin position="238"/>
        <end position="253"/>
    </location>
</feature>
<dbReference type="InterPro" id="IPR003675">
    <property type="entry name" value="Rce1/LyrA-like_dom"/>
</dbReference>
<feature type="transmembrane region" description="Helical" evidence="2">
    <location>
        <begin position="98"/>
        <end position="119"/>
    </location>
</feature>
<evidence type="ECO:0000259" key="3">
    <source>
        <dbReference type="Pfam" id="PF02517"/>
    </source>
</evidence>
<feature type="compositionally biased region" description="Polar residues" evidence="1">
    <location>
        <begin position="260"/>
        <end position="290"/>
    </location>
</feature>
<sequence>MPARCVAVVHPWDLTWRGWSDEHMGDSVTRQRLACGLTLVVGALVLAWSLSIEPADALFYPATALLAAVWFVGAFLARRPGGREAPKPSGARRPAADVALGAGVGAALAGAFLVGALVLTQIPALRDPVQQLLDHADRGVFVVVLVLTLVNGVAEETFFRGAVYDALRGHAPVVTSTLVYTVVTAASSIWMLAFAGLVLGGVCALLRRRTGTLNAPRRASSSVKGRRRSRCCVTSPSGCRGRSRRGGCATRSSPSPWPTRCTTSWPRRTCRPTSTAPSTSGAPRPSSTPT</sequence>
<keyword evidence="2" id="KW-0472">Membrane</keyword>
<evidence type="ECO:0000313" key="5">
    <source>
        <dbReference type="Proteomes" id="UP000323565"/>
    </source>
</evidence>
<feature type="transmembrane region" description="Helical" evidence="2">
    <location>
        <begin position="33"/>
        <end position="52"/>
    </location>
</feature>
<keyword evidence="4" id="KW-0645">Protease</keyword>
<proteinExistence type="predicted"/>
<organism evidence="4 5">
    <name type="scientific">Dermacoccus abyssi</name>
    <dbReference type="NCBI Taxonomy" id="322596"/>
    <lineage>
        <taxon>Bacteria</taxon>
        <taxon>Bacillati</taxon>
        <taxon>Actinomycetota</taxon>
        <taxon>Actinomycetes</taxon>
        <taxon>Micrococcales</taxon>
        <taxon>Dermacoccaceae</taxon>
        <taxon>Dermacoccus</taxon>
    </lineage>
</organism>
<feature type="domain" description="CAAX prenyl protease 2/Lysostaphin resistance protein A-like" evidence="3">
    <location>
        <begin position="140"/>
        <end position="215"/>
    </location>
</feature>
<name>A0ABX5Z5T0_9MICO</name>
<dbReference type="Proteomes" id="UP000323565">
    <property type="component" value="Chromosome"/>
</dbReference>
<keyword evidence="5" id="KW-1185">Reference proteome</keyword>
<feature type="transmembrane region" description="Helical" evidence="2">
    <location>
        <begin position="58"/>
        <end position="77"/>
    </location>
</feature>
<dbReference type="Pfam" id="PF02517">
    <property type="entry name" value="Rce1-like"/>
    <property type="match status" value="1"/>
</dbReference>
<keyword evidence="4" id="KW-0482">Metalloprotease</keyword>